<dbReference type="Proteomes" id="UP001225906">
    <property type="component" value="Unassembled WGS sequence"/>
</dbReference>
<comment type="caution">
    <text evidence="2">The sequence shown here is derived from an EMBL/GenBank/DDBJ whole genome shotgun (WGS) entry which is preliminary data.</text>
</comment>
<evidence type="ECO:0000313" key="3">
    <source>
        <dbReference type="Proteomes" id="UP001225906"/>
    </source>
</evidence>
<protein>
    <submittedName>
        <fullName evidence="2">Uncharacterized protein</fullName>
    </submittedName>
</protein>
<reference evidence="3" key="1">
    <citation type="journal article" date="2019" name="Int. J. Syst. Evol. Microbiol.">
        <title>The Global Catalogue of Microorganisms (GCM) 10K type strain sequencing project: providing services to taxonomists for standard genome sequencing and annotation.</title>
        <authorList>
            <consortium name="The Broad Institute Genomics Platform"/>
            <consortium name="The Broad Institute Genome Sequencing Center for Infectious Disease"/>
            <person name="Wu L."/>
            <person name="Ma J."/>
        </authorList>
    </citation>
    <scope>NUCLEOTIDE SEQUENCE [LARGE SCALE GENOMIC DNA]</scope>
    <source>
        <strain evidence="3">VKM B-3159</strain>
    </source>
</reference>
<keyword evidence="1" id="KW-0175">Coiled coil</keyword>
<organism evidence="2 3">
    <name type="scientific">Methylophilus aquaticus</name>
    <dbReference type="NCBI Taxonomy" id="1971610"/>
    <lineage>
        <taxon>Bacteria</taxon>
        <taxon>Pseudomonadati</taxon>
        <taxon>Pseudomonadota</taxon>
        <taxon>Betaproteobacteria</taxon>
        <taxon>Nitrosomonadales</taxon>
        <taxon>Methylophilaceae</taxon>
        <taxon>Methylophilus</taxon>
    </lineage>
</organism>
<sequence>MSKQQIFSCLGLQANTESHKKVLMVSGQQISHLEGLLTSHEQSLQQQNNQLDQLEVRASSSATAMSRFRTVATAYNHQLEVFNSLQHDYQQLLQAHNQQTSAYNHLIEQYQVACGSKLYLEEDLKQVQMEITKLSSK</sequence>
<feature type="coiled-coil region" evidence="1">
    <location>
        <begin position="30"/>
        <end position="57"/>
    </location>
</feature>
<evidence type="ECO:0000313" key="2">
    <source>
        <dbReference type="EMBL" id="MDP8568460.1"/>
    </source>
</evidence>
<name>A0ABT9JVD1_9PROT</name>
<keyword evidence="3" id="KW-1185">Reference proteome</keyword>
<gene>
    <name evidence="2" type="ORF">Q9291_11430</name>
</gene>
<proteinExistence type="predicted"/>
<dbReference type="RefSeq" id="WP_306390180.1">
    <property type="nucleotide sequence ID" value="NZ_JAVCAP010000022.1"/>
</dbReference>
<accession>A0ABT9JVD1</accession>
<evidence type="ECO:0000256" key="1">
    <source>
        <dbReference type="SAM" id="Coils"/>
    </source>
</evidence>
<dbReference type="EMBL" id="JAVCAP010000022">
    <property type="protein sequence ID" value="MDP8568460.1"/>
    <property type="molecule type" value="Genomic_DNA"/>
</dbReference>